<protein>
    <recommendedName>
        <fullName evidence="3">Peptidoglycan-binding domain 1 protein</fullName>
    </recommendedName>
</protein>
<comment type="caution">
    <text evidence="1">The sequence shown here is derived from an EMBL/GenBank/DDBJ whole genome shotgun (WGS) entry which is preliminary data.</text>
</comment>
<evidence type="ECO:0000313" key="2">
    <source>
        <dbReference type="Proteomes" id="UP000175684"/>
    </source>
</evidence>
<sequence>MERHRLMGKKQRGTKVMNNGARRGRLAWAWSLLAVATAICVSVGACALLLPDRAPALLGSAGETTTAPASVQEYSGSQQVTVVPTISTERNLLGNANGTVTADWSADGLASGKGAYKVNDRVVVALNTATPLYRDLKTGDKGDDVLALNNELSRLGYNSVAGSDTYWWATSDGWRQLMNDNGNPSDGTLALADTMWIPENAVAVDEWTATTGSMVTGGTAIGKIPGALTKLTVKNGAAVGQDRTIGMYGVNGILPADNTEITDAEFLRNVSASETFQSMDMQTKKAGLDATVALKEPLQVLRVPAGAVFGIDGSSGCIVPKSRNTSNTPAKVTIVGSELGVSLVQVQDADASAIANVEIGSGLNGLVCK</sequence>
<dbReference type="AlphaFoldDB" id="A0A1E7Y1I5"/>
<dbReference type="Proteomes" id="UP000175684">
    <property type="component" value="Unassembled WGS sequence"/>
</dbReference>
<proteinExistence type="predicted"/>
<reference evidence="1 2" key="1">
    <citation type="submission" date="2016-07" db="EMBL/GenBank/DDBJ databases">
        <title>Draft Genome Sequence of Bifidobacterium adolescentis strain Km 4.</title>
        <authorList>
            <person name="Danilenko V.N."/>
        </authorList>
    </citation>
    <scope>NUCLEOTIDE SEQUENCE [LARGE SCALE GENOMIC DNA]</scope>
    <source>
        <strain evidence="1 2">Km 4</strain>
    </source>
</reference>
<gene>
    <name evidence="1" type="ORF">BBK15_04865</name>
</gene>
<organism evidence="1 2">
    <name type="scientific">Bifidobacterium adolescentis</name>
    <dbReference type="NCBI Taxonomy" id="1680"/>
    <lineage>
        <taxon>Bacteria</taxon>
        <taxon>Bacillati</taxon>
        <taxon>Actinomycetota</taxon>
        <taxon>Actinomycetes</taxon>
        <taxon>Bifidobacteriales</taxon>
        <taxon>Bifidobacteriaceae</taxon>
        <taxon>Bifidobacterium</taxon>
    </lineage>
</organism>
<evidence type="ECO:0008006" key="3">
    <source>
        <dbReference type="Google" id="ProtNLM"/>
    </source>
</evidence>
<dbReference type="EMBL" id="MAXD01000002">
    <property type="protein sequence ID" value="OFA35495.1"/>
    <property type="molecule type" value="Genomic_DNA"/>
</dbReference>
<accession>A0A1E7Y1I5</accession>
<name>A0A1E7Y1I5_BIFAD</name>
<evidence type="ECO:0000313" key="1">
    <source>
        <dbReference type="EMBL" id="OFA35495.1"/>
    </source>
</evidence>